<feature type="transmembrane region" description="Helical" evidence="1">
    <location>
        <begin position="159"/>
        <end position="184"/>
    </location>
</feature>
<feature type="transmembrane region" description="Helical" evidence="1">
    <location>
        <begin position="123"/>
        <end position="147"/>
    </location>
</feature>
<dbReference type="GO" id="GO:0042392">
    <property type="term" value="F:sphingosine-1-phosphate phosphatase activity"/>
    <property type="evidence" value="ECO:0007669"/>
    <property type="project" value="TreeGrafter"/>
</dbReference>
<keyword evidence="4" id="KW-1185">Reference proteome</keyword>
<dbReference type="InterPro" id="IPR036938">
    <property type="entry name" value="PAP2/HPO_sf"/>
</dbReference>
<dbReference type="SUPFAM" id="SSF48317">
    <property type="entry name" value="Acid phosphatase/Vanadium-dependent haloperoxidase"/>
    <property type="match status" value="1"/>
</dbReference>
<dbReference type="PANTHER" id="PTHR14969">
    <property type="entry name" value="SPHINGOSINE-1-PHOSPHATE PHOSPHOHYDROLASE"/>
    <property type="match status" value="1"/>
</dbReference>
<dbReference type="OrthoDB" id="10266771at2759"/>
<dbReference type="EnsemblMetazoa" id="CLYHEMT011884.1">
    <property type="protein sequence ID" value="CLYHEMP011884.1"/>
    <property type="gene ID" value="CLYHEMG011884"/>
</dbReference>
<keyword evidence="1" id="KW-1133">Transmembrane helix</keyword>
<keyword evidence="1" id="KW-0812">Transmembrane</keyword>
<dbReference type="PANTHER" id="PTHR14969:SF13">
    <property type="entry name" value="AT30094P"/>
    <property type="match status" value="1"/>
</dbReference>
<dbReference type="Gene3D" id="1.20.144.10">
    <property type="entry name" value="Phosphatidic acid phosphatase type 2/haloperoxidase"/>
    <property type="match status" value="1"/>
</dbReference>
<sequence length="185" mass="21184">MADLFTSEKFLVYDQKLSKYLSLYNGFFENSTFTVFRFIFKALEWSGHGVPWLLYIFWQLLVTKFSRNFVIIMAGLIVDLIVIAFLKLLFKRHRPSYNEGDLPLSASKIDGFSFPSGHATRAFMLYVILTNINFFASQSFLLIWAFALAYSRIALGRHFLTDVVAGSFIGALEGYFTLALLPLLI</sequence>
<dbReference type="Proteomes" id="UP000594262">
    <property type="component" value="Unplaced"/>
</dbReference>
<feature type="transmembrane region" description="Helical" evidence="1">
    <location>
        <begin position="69"/>
        <end position="90"/>
    </location>
</feature>
<dbReference type="AlphaFoldDB" id="A0A7M5VEN3"/>
<dbReference type="Pfam" id="PF01569">
    <property type="entry name" value="PAP2"/>
    <property type="match status" value="1"/>
</dbReference>
<reference evidence="3" key="1">
    <citation type="submission" date="2021-01" db="UniProtKB">
        <authorList>
            <consortium name="EnsemblMetazoa"/>
        </authorList>
    </citation>
    <scope>IDENTIFICATION</scope>
</reference>
<feature type="transmembrane region" description="Helical" evidence="1">
    <location>
        <begin position="21"/>
        <end position="39"/>
    </location>
</feature>
<evidence type="ECO:0000259" key="2">
    <source>
        <dbReference type="SMART" id="SM00014"/>
    </source>
</evidence>
<keyword evidence="1" id="KW-0472">Membrane</keyword>
<accession>A0A7M5VEN3</accession>
<evidence type="ECO:0000256" key="1">
    <source>
        <dbReference type="SAM" id="Phobius"/>
    </source>
</evidence>
<dbReference type="InterPro" id="IPR000326">
    <property type="entry name" value="PAP2/HPO"/>
</dbReference>
<dbReference type="SMART" id="SM00014">
    <property type="entry name" value="acidPPc"/>
    <property type="match status" value="1"/>
</dbReference>
<proteinExistence type="predicted"/>
<feature type="domain" description="Phosphatidic acid phosphatase type 2/haloperoxidase" evidence="2">
    <location>
        <begin position="69"/>
        <end position="178"/>
    </location>
</feature>
<protein>
    <recommendedName>
        <fullName evidence="2">Phosphatidic acid phosphatase type 2/haloperoxidase domain-containing protein</fullName>
    </recommendedName>
</protein>
<name>A0A7M5VEN3_9CNID</name>
<organism evidence="3 4">
    <name type="scientific">Clytia hemisphaerica</name>
    <dbReference type="NCBI Taxonomy" id="252671"/>
    <lineage>
        <taxon>Eukaryota</taxon>
        <taxon>Metazoa</taxon>
        <taxon>Cnidaria</taxon>
        <taxon>Hydrozoa</taxon>
        <taxon>Hydroidolina</taxon>
        <taxon>Leptothecata</taxon>
        <taxon>Obeliida</taxon>
        <taxon>Clytiidae</taxon>
        <taxon>Clytia</taxon>
    </lineage>
</organism>
<evidence type="ECO:0000313" key="4">
    <source>
        <dbReference type="Proteomes" id="UP000594262"/>
    </source>
</evidence>
<evidence type="ECO:0000313" key="3">
    <source>
        <dbReference type="EnsemblMetazoa" id="CLYHEMP011884.1"/>
    </source>
</evidence>